<gene>
    <name evidence="1" type="ORF">HMF3257_10820</name>
</gene>
<keyword evidence="2" id="KW-1185">Reference proteome</keyword>
<protein>
    <submittedName>
        <fullName evidence="1">Uncharacterized protein</fullName>
    </submittedName>
</protein>
<reference evidence="1 2" key="1">
    <citation type="submission" date="2018-06" db="EMBL/GenBank/DDBJ databases">
        <title>Spirosoma sp. HMF3257 Genome sequencing and assembly.</title>
        <authorList>
            <person name="Kang H."/>
            <person name="Cha I."/>
            <person name="Kim H."/>
            <person name="Kang J."/>
            <person name="Joh K."/>
        </authorList>
    </citation>
    <scope>NUCLEOTIDE SEQUENCE [LARGE SCALE GENOMIC DNA]</scope>
    <source>
        <strain evidence="1 2">HMF3257</strain>
    </source>
</reference>
<sequence length="456" mass="53046">MKAETVIVEYLVLTKQEDTFCNSAESFIKLLDLDSSIEINENSITISIDKKEKFSVFYSLVSGLVPSKNERYFKLKLSSNKKDKLSEFTELIRRLESIIQKLHNEVSINVLWNDIAREYAVQGYSLINEVENLLRRLIADFMIINVGYHWTKSHIPNEVASRDSKIKTNDFTDYLYQTQFSDIQIILFQGQRDQKLRDIGDVQKFVEKKKSDGKKQISVEELDGVIARSLWERYFSKGVNAKKETLEMQLGELTTLRNDIAHNRHISREKLGKIETLSRKIINTLNLVIEDLPNTNLTPEQQEFQVNIATDLIQTGEILQNLPKSFNWLSRVIADYYRVIYSDDKVIIVDDPQHVIDILIDTVSDQCIAVQIQYFKRYNSTMISKYIRQCQRILIDEAETYKNYSEFHFVIVCRDGISENGLIDIDVISSFYSALYLKAVWVVGYLDENNNFIKSN</sequence>
<dbReference type="RefSeq" id="WP_111342101.1">
    <property type="nucleotide sequence ID" value="NZ_QLII01000001.1"/>
</dbReference>
<dbReference type="AlphaFoldDB" id="A0A327NPN5"/>
<name>A0A327NPN5_9BACT</name>
<dbReference type="Proteomes" id="UP000249016">
    <property type="component" value="Unassembled WGS sequence"/>
</dbReference>
<accession>A0A327NPN5</accession>
<dbReference type="EMBL" id="QLII01000001">
    <property type="protein sequence ID" value="RAI74638.1"/>
    <property type="molecule type" value="Genomic_DNA"/>
</dbReference>
<dbReference type="OrthoDB" id="1237440at2"/>
<proteinExistence type="predicted"/>
<evidence type="ECO:0000313" key="1">
    <source>
        <dbReference type="EMBL" id="RAI74638.1"/>
    </source>
</evidence>
<evidence type="ECO:0000313" key="2">
    <source>
        <dbReference type="Proteomes" id="UP000249016"/>
    </source>
</evidence>
<organism evidence="1 2">
    <name type="scientific">Spirosoma telluris</name>
    <dbReference type="NCBI Taxonomy" id="2183553"/>
    <lineage>
        <taxon>Bacteria</taxon>
        <taxon>Pseudomonadati</taxon>
        <taxon>Bacteroidota</taxon>
        <taxon>Cytophagia</taxon>
        <taxon>Cytophagales</taxon>
        <taxon>Cytophagaceae</taxon>
        <taxon>Spirosoma</taxon>
    </lineage>
</organism>
<comment type="caution">
    <text evidence="1">The sequence shown here is derived from an EMBL/GenBank/DDBJ whole genome shotgun (WGS) entry which is preliminary data.</text>
</comment>